<feature type="region of interest" description="Disordered" evidence="1">
    <location>
        <begin position="230"/>
        <end position="325"/>
    </location>
</feature>
<evidence type="ECO:0000256" key="1">
    <source>
        <dbReference type="SAM" id="MobiDB-lite"/>
    </source>
</evidence>
<dbReference type="EMBL" id="JADGJD010001195">
    <property type="protein sequence ID" value="KAJ3046157.1"/>
    <property type="molecule type" value="Genomic_DNA"/>
</dbReference>
<comment type="caution">
    <text evidence="2">The sequence shown here is derived from an EMBL/GenBank/DDBJ whole genome shotgun (WGS) entry which is preliminary data.</text>
</comment>
<feature type="compositionally biased region" description="Polar residues" evidence="1">
    <location>
        <begin position="42"/>
        <end position="57"/>
    </location>
</feature>
<feature type="compositionally biased region" description="Polar residues" evidence="1">
    <location>
        <begin position="237"/>
        <end position="268"/>
    </location>
</feature>
<sequence>MLLRSRQLKTVHNASAPRPTAPSDTYSLAPSRSPFIPDHQPEFTNSKPSSITPSTAFNLKRSASGLPALLGSQHSDLYDMDSSESDKSYKSLKLPTTPSFDSDSDDAPPSPSARRRSFKRAHTFDGCMRSLEARQSMDVLRLKLSKSNLSEDDDDELAFQQPTPMDIDAKSTGGLICSWDPNETLVSATMSTVSPEVQSGKSVTETKKFGSATKRRTPLCTKPAVHKGNTILPYKSTKPTVQTNSAQKRRWASSTSLTTTRKSATPQPENDVVPPKTSTTSMGPPPLPASFQRPSMPVRRREAHTPPPGPRPVVLSPRTIRGDRKHQVITTLEARFSSPESMRILRGWQMGLGSIARPERN</sequence>
<gene>
    <name evidence="2" type="ORF">HK097_001001</name>
</gene>
<organism evidence="2 3">
    <name type="scientific">Rhizophlyctis rosea</name>
    <dbReference type="NCBI Taxonomy" id="64517"/>
    <lineage>
        <taxon>Eukaryota</taxon>
        <taxon>Fungi</taxon>
        <taxon>Fungi incertae sedis</taxon>
        <taxon>Chytridiomycota</taxon>
        <taxon>Chytridiomycota incertae sedis</taxon>
        <taxon>Chytridiomycetes</taxon>
        <taxon>Rhizophlyctidales</taxon>
        <taxon>Rhizophlyctidaceae</taxon>
        <taxon>Rhizophlyctis</taxon>
    </lineage>
</organism>
<protein>
    <submittedName>
        <fullName evidence="2">Uncharacterized protein</fullName>
    </submittedName>
</protein>
<dbReference type="Proteomes" id="UP001212841">
    <property type="component" value="Unassembled WGS sequence"/>
</dbReference>
<accession>A0AAD5X116</accession>
<evidence type="ECO:0000313" key="2">
    <source>
        <dbReference type="EMBL" id="KAJ3046157.1"/>
    </source>
</evidence>
<feature type="non-terminal residue" evidence="2">
    <location>
        <position position="1"/>
    </location>
</feature>
<keyword evidence="3" id="KW-1185">Reference proteome</keyword>
<reference evidence="2" key="1">
    <citation type="submission" date="2020-05" db="EMBL/GenBank/DDBJ databases">
        <title>Phylogenomic resolution of chytrid fungi.</title>
        <authorList>
            <person name="Stajich J.E."/>
            <person name="Amses K."/>
            <person name="Simmons R."/>
            <person name="Seto K."/>
            <person name="Myers J."/>
            <person name="Bonds A."/>
            <person name="Quandt C.A."/>
            <person name="Barry K."/>
            <person name="Liu P."/>
            <person name="Grigoriev I."/>
            <person name="Longcore J.E."/>
            <person name="James T.Y."/>
        </authorList>
    </citation>
    <scope>NUCLEOTIDE SEQUENCE</scope>
    <source>
        <strain evidence="2">JEL0318</strain>
    </source>
</reference>
<dbReference type="AlphaFoldDB" id="A0AAD5X116"/>
<name>A0AAD5X116_9FUNG</name>
<proteinExistence type="predicted"/>
<feature type="region of interest" description="Disordered" evidence="1">
    <location>
        <begin position="1"/>
        <end position="119"/>
    </location>
</feature>
<evidence type="ECO:0000313" key="3">
    <source>
        <dbReference type="Proteomes" id="UP001212841"/>
    </source>
</evidence>